<feature type="transmembrane region" description="Helical" evidence="1">
    <location>
        <begin position="21"/>
        <end position="42"/>
    </location>
</feature>
<name>A0A6H1NWH0_PRIMG</name>
<dbReference type="Proteomes" id="UP000501868">
    <property type="component" value="Chromosome"/>
</dbReference>
<evidence type="ECO:0000256" key="1">
    <source>
        <dbReference type="SAM" id="Phobius"/>
    </source>
</evidence>
<keyword evidence="1" id="KW-1133">Transmembrane helix</keyword>
<proteinExistence type="predicted"/>
<protein>
    <submittedName>
        <fullName evidence="2">Uncharacterized protein</fullName>
    </submittedName>
</protein>
<evidence type="ECO:0000313" key="2">
    <source>
        <dbReference type="EMBL" id="QIZ05441.1"/>
    </source>
</evidence>
<reference evidence="2 3" key="1">
    <citation type="submission" date="2020-04" db="EMBL/GenBank/DDBJ databases">
        <title>Genome-Wide Identification of 5-Methylcytosine Sites in Bacterial Genomes By High-Throughput Sequencing of MspJI Restriction Fragments.</title>
        <authorList>
            <person name="Wu V."/>
        </authorList>
    </citation>
    <scope>NUCLEOTIDE SEQUENCE [LARGE SCALE GENOMIC DNA]</scope>
    <source>
        <strain evidence="2 3">S2</strain>
    </source>
</reference>
<reference evidence="2 3" key="2">
    <citation type="submission" date="2020-04" db="EMBL/GenBank/DDBJ databases">
        <authorList>
            <person name="Fomenkov A."/>
            <person name="Anton B.P."/>
            <person name="Roberts R.J."/>
        </authorList>
    </citation>
    <scope>NUCLEOTIDE SEQUENCE [LARGE SCALE GENOMIC DNA]</scope>
    <source>
        <strain evidence="2 3">S2</strain>
    </source>
</reference>
<organism evidence="2 3">
    <name type="scientific">Priestia megaterium</name>
    <name type="common">Bacillus megaterium</name>
    <dbReference type="NCBI Taxonomy" id="1404"/>
    <lineage>
        <taxon>Bacteria</taxon>
        <taxon>Bacillati</taxon>
        <taxon>Bacillota</taxon>
        <taxon>Bacilli</taxon>
        <taxon>Bacillales</taxon>
        <taxon>Bacillaceae</taxon>
        <taxon>Priestia</taxon>
    </lineage>
</organism>
<gene>
    <name evidence="2" type="ORF">HFZ78_00545</name>
</gene>
<evidence type="ECO:0000313" key="3">
    <source>
        <dbReference type="Proteomes" id="UP000501868"/>
    </source>
</evidence>
<dbReference type="EMBL" id="CP051128">
    <property type="protein sequence ID" value="QIZ05441.1"/>
    <property type="molecule type" value="Genomic_DNA"/>
</dbReference>
<sequence>MSKSYWLTTEEMLKKKKRKKNLTYSFIAIGTVLVSAFVTILANGI</sequence>
<keyword evidence="1" id="KW-0472">Membrane</keyword>
<keyword evidence="1" id="KW-0812">Transmembrane</keyword>
<accession>A0A6H1NWH0</accession>
<dbReference type="AlphaFoldDB" id="A0A6H1NWH0"/>